<sequence>MRLSRSTAVTLSSLLLKAGKLQLAQAVLDMNQQQQHSEGRQFGRTQPSAAAATAAATIVPPVPSPAAPSIAPAVDDDVAESLLQERHDEDVRRALRNPDRALDEDGDDDN</sequence>
<evidence type="ECO:0000256" key="1">
    <source>
        <dbReference type="SAM" id="MobiDB-lite"/>
    </source>
</evidence>
<evidence type="ECO:0008006" key="5">
    <source>
        <dbReference type="Google" id="ProtNLM"/>
    </source>
</evidence>
<name>A0A0S4JHL4_BODSA</name>
<feature type="region of interest" description="Disordered" evidence="1">
    <location>
        <begin position="84"/>
        <end position="110"/>
    </location>
</feature>
<evidence type="ECO:0000313" key="3">
    <source>
        <dbReference type="EMBL" id="CUG89620.1"/>
    </source>
</evidence>
<feature type="compositionally biased region" description="Basic and acidic residues" evidence="1">
    <location>
        <begin position="84"/>
        <end position="103"/>
    </location>
</feature>
<accession>A0A0S4JHL4</accession>
<reference evidence="4" key="1">
    <citation type="submission" date="2015-09" db="EMBL/GenBank/DDBJ databases">
        <authorList>
            <consortium name="Pathogen Informatics"/>
        </authorList>
    </citation>
    <scope>NUCLEOTIDE SEQUENCE [LARGE SCALE GENOMIC DNA]</scope>
    <source>
        <strain evidence="4">Lake Konstanz</strain>
    </source>
</reference>
<dbReference type="EMBL" id="CYKH01001751">
    <property type="protein sequence ID" value="CUG89620.1"/>
    <property type="molecule type" value="Genomic_DNA"/>
</dbReference>
<proteinExistence type="predicted"/>
<organism evidence="3 4">
    <name type="scientific">Bodo saltans</name>
    <name type="common">Flagellated protozoan</name>
    <dbReference type="NCBI Taxonomy" id="75058"/>
    <lineage>
        <taxon>Eukaryota</taxon>
        <taxon>Discoba</taxon>
        <taxon>Euglenozoa</taxon>
        <taxon>Kinetoplastea</taxon>
        <taxon>Metakinetoplastina</taxon>
        <taxon>Eubodonida</taxon>
        <taxon>Bodonidae</taxon>
        <taxon>Bodo</taxon>
    </lineage>
</organism>
<dbReference type="VEuPathDB" id="TriTrypDB:BSAL_22380"/>
<keyword evidence="2" id="KW-0732">Signal</keyword>
<dbReference type="Proteomes" id="UP000051952">
    <property type="component" value="Unassembled WGS sequence"/>
</dbReference>
<evidence type="ECO:0000256" key="2">
    <source>
        <dbReference type="SAM" id="SignalP"/>
    </source>
</evidence>
<feature type="region of interest" description="Disordered" evidence="1">
    <location>
        <begin position="32"/>
        <end position="54"/>
    </location>
</feature>
<dbReference type="AlphaFoldDB" id="A0A0S4JHL4"/>
<gene>
    <name evidence="3" type="ORF">BSAL_22380</name>
</gene>
<keyword evidence="4" id="KW-1185">Reference proteome</keyword>
<feature type="signal peptide" evidence="2">
    <location>
        <begin position="1"/>
        <end position="26"/>
    </location>
</feature>
<protein>
    <recommendedName>
        <fullName evidence="5">Membrane-associated protein</fullName>
    </recommendedName>
</protein>
<evidence type="ECO:0000313" key="4">
    <source>
        <dbReference type="Proteomes" id="UP000051952"/>
    </source>
</evidence>
<feature type="chain" id="PRO_5006622382" description="Membrane-associated protein" evidence="2">
    <location>
        <begin position="27"/>
        <end position="110"/>
    </location>
</feature>